<feature type="region of interest" description="Disordered" evidence="1">
    <location>
        <begin position="717"/>
        <end position="744"/>
    </location>
</feature>
<dbReference type="InterPro" id="IPR001810">
    <property type="entry name" value="F-box_dom"/>
</dbReference>
<organism evidence="3 4">
    <name type="scientific">Bondarzewia mesenterica</name>
    <dbReference type="NCBI Taxonomy" id="1095465"/>
    <lineage>
        <taxon>Eukaryota</taxon>
        <taxon>Fungi</taxon>
        <taxon>Dikarya</taxon>
        <taxon>Basidiomycota</taxon>
        <taxon>Agaricomycotina</taxon>
        <taxon>Agaricomycetes</taxon>
        <taxon>Russulales</taxon>
        <taxon>Bondarzewiaceae</taxon>
        <taxon>Bondarzewia</taxon>
    </lineage>
</organism>
<dbReference type="SUPFAM" id="SSF81383">
    <property type="entry name" value="F-box domain"/>
    <property type="match status" value="1"/>
</dbReference>
<evidence type="ECO:0000259" key="2">
    <source>
        <dbReference type="PROSITE" id="PS50181"/>
    </source>
</evidence>
<name>A0A4S4LNT3_9AGAM</name>
<comment type="caution">
    <text evidence="3">The sequence shown here is derived from an EMBL/GenBank/DDBJ whole genome shotgun (WGS) entry which is preliminary data.</text>
</comment>
<accession>A0A4S4LNT3</accession>
<dbReference type="InterPro" id="IPR036063">
    <property type="entry name" value="Smr_dom_sf"/>
</dbReference>
<gene>
    <name evidence="3" type="ORF">EW146_g7022</name>
</gene>
<dbReference type="Gene3D" id="3.30.1370.110">
    <property type="match status" value="1"/>
</dbReference>
<dbReference type="Pfam" id="PF00646">
    <property type="entry name" value="F-box"/>
    <property type="match status" value="1"/>
</dbReference>
<feature type="compositionally biased region" description="Basic and acidic residues" evidence="1">
    <location>
        <begin position="862"/>
        <end position="879"/>
    </location>
</feature>
<dbReference type="PANTHER" id="PTHR47417">
    <property type="entry name" value="SMR DOMAIN-CONTAINING PROTEIN YPL199C"/>
    <property type="match status" value="1"/>
</dbReference>
<dbReference type="InterPro" id="IPR036047">
    <property type="entry name" value="F-box-like_dom_sf"/>
</dbReference>
<dbReference type="OrthoDB" id="2688364at2759"/>
<keyword evidence="4" id="KW-1185">Reference proteome</keyword>
<dbReference type="AlphaFoldDB" id="A0A4S4LNT3"/>
<reference evidence="3 4" key="1">
    <citation type="submission" date="2019-02" db="EMBL/GenBank/DDBJ databases">
        <title>Genome sequencing of the rare red list fungi Bondarzewia mesenterica.</title>
        <authorList>
            <person name="Buettner E."/>
            <person name="Kellner H."/>
        </authorList>
    </citation>
    <scope>NUCLEOTIDE SEQUENCE [LARGE SCALE GENOMIC DNA]</scope>
    <source>
        <strain evidence="3 4">DSM 108281</strain>
    </source>
</reference>
<protein>
    <recommendedName>
        <fullName evidence="2">F-box domain-containing protein</fullName>
    </recommendedName>
</protein>
<dbReference type="InterPro" id="IPR053020">
    <property type="entry name" value="Smr_domain_protein"/>
</dbReference>
<evidence type="ECO:0000256" key="1">
    <source>
        <dbReference type="SAM" id="MobiDB-lite"/>
    </source>
</evidence>
<evidence type="ECO:0000313" key="4">
    <source>
        <dbReference type="Proteomes" id="UP000310158"/>
    </source>
</evidence>
<feature type="region of interest" description="Disordered" evidence="1">
    <location>
        <begin position="862"/>
        <end position="913"/>
    </location>
</feature>
<dbReference type="PANTHER" id="PTHR47417:SF1">
    <property type="entry name" value="SMR DOMAIN-CONTAINING PROTEIN YPL199C"/>
    <property type="match status" value="1"/>
</dbReference>
<feature type="compositionally biased region" description="Basic and acidic residues" evidence="1">
    <location>
        <begin position="799"/>
        <end position="808"/>
    </location>
</feature>
<feature type="compositionally biased region" description="Low complexity" evidence="1">
    <location>
        <begin position="719"/>
        <end position="736"/>
    </location>
</feature>
<dbReference type="EMBL" id="SGPL01000381">
    <property type="protein sequence ID" value="THH13168.1"/>
    <property type="molecule type" value="Genomic_DNA"/>
</dbReference>
<evidence type="ECO:0000313" key="3">
    <source>
        <dbReference type="EMBL" id="THH13168.1"/>
    </source>
</evidence>
<sequence>MARTVYECAFSQDYGRPQHLKLVKLNDSTSHLTSVKQFTGRSLASLPDDILLLIIINIGVNDIVSLRMTSKRFLSVTKLRWVWSDALKRHVIDRKIPVPASTSDLRSLSAKELEVRALHAARFHQNWCSPHPKPRRCLEFSVCQASQDEDESPLLPTLSPAHPHPVSHVLFLPGYNGELIITVSSGRIVCWEVPLSATEAEVFVVAERTLPTAAKLEGLVVNDDPKNEAALALVYSQASPQAHVLAPEYTIEAWSLDRFHGCFETLRLEDKLHARLTPLSRFSGDWVLMGDPVTMWNWRRRGRGHYFVFNYSNHHPSPVPDSILAVTLIRNYLLVVRQSHLQLLPVPQFTEGGMEYKTVNHTGAYYLHLHESANEAVIITNSLSEDERKVWQFDPVTILMRVSDAGFDTVQKYEIFPLPVDPSSSPTPANLQAGTHVRQGAPCTFPSFPSMIIGVVPSCSNLCVGPSGKGFWMETRNIATARSTYPARCYTGFDVTTSFVGSSAKPEDLTAGRWKNELVLREKEMYAARVGMGEVSHRKYRILCSSLEDTYFVHTSQLHHSSCPGNARMFLFGMDSIFAIGLGLGLRVVVDAASQHDFRLGGSLIGLWEGAVLYHFVEKWPRSFDPYIAFFFRLFVDLLFTESLTRLTIVLLWAGLGMLLSDVTPAFWYDRGLRRVYRRTRRFVRRNLALGSLKFKLPWPLTPNTISRVRFYEIPPRSPASRSTVSFSSSTTHSGRPVPIPRRLAKRPVPGAFPGYASESSATDITVSRRYGPVPASSLPPRMPPIADLPTIEDPLDNDADHGSETPRSHSTSISYSAEPPLFVPPPAMSMPEPFPMSMPMPEVAPSAPEPVVVPSMDTLREIRTGDEPAPDTKERDPPSYEEFQEFSRDAAAAPLTTRSDDTDTARSSVLSGGSRNSIITRADLMRDEAKAEEARRDAIGNERRKALQERRYADAVRLKVEYDAADERVTNLHRRAERRYFTAHNQSAEPDTIDVRRLKVPEAVRRTEIAIRDTLVSGGARLRVITSHRIGKISVMKLALVKAMEEHNINVEADPTDPTVLIIKLPYA</sequence>
<dbReference type="PROSITE" id="PS50181">
    <property type="entry name" value="FBOX"/>
    <property type="match status" value="1"/>
</dbReference>
<proteinExistence type="predicted"/>
<feature type="region of interest" description="Disordered" evidence="1">
    <location>
        <begin position="767"/>
        <end position="827"/>
    </location>
</feature>
<dbReference type="Proteomes" id="UP000310158">
    <property type="component" value="Unassembled WGS sequence"/>
</dbReference>
<feature type="domain" description="F-box" evidence="2">
    <location>
        <begin position="40"/>
        <end position="86"/>
    </location>
</feature>